<gene>
    <name evidence="2" type="ORF">CR513_51347</name>
</gene>
<comment type="caution">
    <text evidence="2">The sequence shown here is derived from an EMBL/GenBank/DDBJ whole genome shotgun (WGS) entry which is preliminary data.</text>
</comment>
<accession>A0A371EU49</accession>
<dbReference type="PANTHER" id="PTHR48475:SF2">
    <property type="entry name" value="RIBONUCLEASE H"/>
    <property type="match status" value="1"/>
</dbReference>
<dbReference type="InterPro" id="IPR012337">
    <property type="entry name" value="RNaseH-like_sf"/>
</dbReference>
<dbReference type="OrthoDB" id="1934793at2759"/>
<dbReference type="Gene3D" id="3.30.420.10">
    <property type="entry name" value="Ribonuclease H-like superfamily/Ribonuclease H"/>
    <property type="match status" value="1"/>
</dbReference>
<dbReference type="AlphaFoldDB" id="A0A371EU49"/>
<reference evidence="2" key="1">
    <citation type="submission" date="2018-05" db="EMBL/GenBank/DDBJ databases">
        <title>Draft genome of Mucuna pruriens seed.</title>
        <authorList>
            <person name="Nnadi N.E."/>
            <person name="Vos R."/>
            <person name="Hasami M.H."/>
            <person name="Devisetty U.K."/>
            <person name="Aguiy J.C."/>
        </authorList>
    </citation>
    <scope>NUCLEOTIDE SEQUENCE [LARGE SCALE GENOMIC DNA]</scope>
    <source>
        <strain evidence="2">JCA_2017</strain>
    </source>
</reference>
<evidence type="ECO:0000259" key="1">
    <source>
        <dbReference type="Pfam" id="PF13456"/>
    </source>
</evidence>
<dbReference type="SUPFAM" id="SSF53098">
    <property type="entry name" value="Ribonuclease H-like"/>
    <property type="match status" value="1"/>
</dbReference>
<dbReference type="InterPro" id="IPR002156">
    <property type="entry name" value="RNaseH_domain"/>
</dbReference>
<dbReference type="GO" id="GO:0004523">
    <property type="term" value="F:RNA-DNA hybrid ribonuclease activity"/>
    <property type="evidence" value="ECO:0007669"/>
    <property type="project" value="InterPro"/>
</dbReference>
<keyword evidence="3" id="KW-1185">Reference proteome</keyword>
<sequence length="139" mass="15438">MGSGVGIILEGPRGVVAEQSLHFGNNQVEYEAFLVGIQLVKKLGARMLTVKSDSQLVTRQVNGEYQAKDLQLTRYLGLPSWRDPIISCLSQDVILEDPQEVQRIKREATKYVLVAGQLYRRVEAECAIKEVHEGACGSH</sequence>
<dbReference type="InterPro" id="IPR036397">
    <property type="entry name" value="RNaseH_sf"/>
</dbReference>
<dbReference type="EMBL" id="QJKJ01012071">
    <property type="protein sequence ID" value="RDX69533.1"/>
    <property type="molecule type" value="Genomic_DNA"/>
</dbReference>
<dbReference type="Pfam" id="PF13456">
    <property type="entry name" value="RVT_3"/>
    <property type="match status" value="1"/>
</dbReference>
<proteinExistence type="predicted"/>
<feature type="non-terminal residue" evidence="2">
    <location>
        <position position="1"/>
    </location>
</feature>
<name>A0A371EU49_MUCPR</name>
<organism evidence="2 3">
    <name type="scientific">Mucuna pruriens</name>
    <name type="common">Velvet bean</name>
    <name type="synonym">Dolichos pruriens</name>
    <dbReference type="NCBI Taxonomy" id="157652"/>
    <lineage>
        <taxon>Eukaryota</taxon>
        <taxon>Viridiplantae</taxon>
        <taxon>Streptophyta</taxon>
        <taxon>Embryophyta</taxon>
        <taxon>Tracheophyta</taxon>
        <taxon>Spermatophyta</taxon>
        <taxon>Magnoliopsida</taxon>
        <taxon>eudicotyledons</taxon>
        <taxon>Gunneridae</taxon>
        <taxon>Pentapetalae</taxon>
        <taxon>rosids</taxon>
        <taxon>fabids</taxon>
        <taxon>Fabales</taxon>
        <taxon>Fabaceae</taxon>
        <taxon>Papilionoideae</taxon>
        <taxon>50 kb inversion clade</taxon>
        <taxon>NPAAA clade</taxon>
        <taxon>indigoferoid/millettioid clade</taxon>
        <taxon>Phaseoleae</taxon>
        <taxon>Mucuna</taxon>
    </lineage>
</organism>
<evidence type="ECO:0000313" key="2">
    <source>
        <dbReference type="EMBL" id="RDX69533.1"/>
    </source>
</evidence>
<dbReference type="STRING" id="157652.A0A371EU49"/>
<evidence type="ECO:0000313" key="3">
    <source>
        <dbReference type="Proteomes" id="UP000257109"/>
    </source>
</evidence>
<dbReference type="Proteomes" id="UP000257109">
    <property type="component" value="Unassembled WGS sequence"/>
</dbReference>
<protein>
    <recommendedName>
        <fullName evidence="1">RNase H type-1 domain-containing protein</fullName>
    </recommendedName>
</protein>
<dbReference type="GO" id="GO:0003676">
    <property type="term" value="F:nucleic acid binding"/>
    <property type="evidence" value="ECO:0007669"/>
    <property type="project" value="InterPro"/>
</dbReference>
<feature type="domain" description="RNase H type-1" evidence="1">
    <location>
        <begin position="3"/>
        <end position="73"/>
    </location>
</feature>
<dbReference type="PANTHER" id="PTHR48475">
    <property type="entry name" value="RIBONUCLEASE H"/>
    <property type="match status" value="1"/>
</dbReference>